<dbReference type="SUPFAM" id="SSF49265">
    <property type="entry name" value="Fibronectin type III"/>
    <property type="match status" value="1"/>
</dbReference>
<evidence type="ECO:0000259" key="26">
    <source>
        <dbReference type="PROSITE" id="PS50853"/>
    </source>
</evidence>
<keyword evidence="11" id="KW-0677">Repeat</keyword>
<keyword evidence="12 23" id="KW-0547">Nucleotide-binding</keyword>
<dbReference type="InterPro" id="IPR011009">
    <property type="entry name" value="Kinase-like_dom_sf"/>
</dbReference>
<sequence length="866" mass="96647">MAVSCPGCSRCSIVHRKVNGTLSEFVDAFCQFKKGVKRTSIPENLPEQISRLTLSSHNIKEVKTTSLQNYTFLHRLYLDKNHLRRIENGSFSRQQFLIDLNLEENELSHINAETFRGLTSLETLRLDYNNLEVILQGTFTTTPLIKELDLRENKITVLEEGAFNRLDYLEKLLLSHNYLRAIDGGVFGNLMSLSKLALGSNNLHSIHEDAFSCSPLMMNLLLEGNRLKTIPTKSIQNLRFLTVLKISNNPLSFIASNAFIGLMSLTTMHLNDCNISGIANNTFHGLQALKSIFLRNNPLNCNCHLSWITRWLSGNPSVQIDDAVCQRPRDVFGKRLTSINMQSFVCSCEDCTCNLSQSNCSCSVNTSGLSCAEICQSHQHSVSTCSKFLQECYCESNVSTWNTWSKLSNCSSYNCFCLGGYFGNGKTCLPKTMKSLQVTVTQIHSSEVLVTWTLTNVTFISHVTVEYKLLGADSFKWIIELQPHLKESHLTDLKAGSIYLLRIGVFYIFNASIYSSETSFKISEEDMKTNGTQNAVTISVALVVGVAVLVLVTFVLYAVMKQRKRQKKSTQPQYVPGLEDLIEMRTQSYRGGAEARASRDPMELGSNLHSLAMGAVYSHDEWELSRDLLVIGQKIGEGQFGVVLEGTLMTEDGATKVAVKTVKPNSDRFDVKDLLQEMEMMKEIGQHPNVVSLVGACTTPGPLYVITELVSGGNLLDYLRFSRPADETYVNITSTLSSQSIQDQVYTTMSDVWAFGVLLWEIVTIGSAPYPCVPANLILSKLLCGYRMSKPAHCSEELYNLMMSCWELQPKDRPTFSEIGHTVSDMLSQSARSYVNLAASSQILESEEDAKEMREQIGNIQASSCL</sequence>
<keyword evidence="21" id="KW-0393">Immunoglobulin domain</keyword>
<dbReference type="Pfam" id="PF07714">
    <property type="entry name" value="PK_Tyr_Ser-Thr"/>
    <property type="match status" value="2"/>
</dbReference>
<evidence type="ECO:0000313" key="28">
    <source>
        <dbReference type="Proteomes" id="UP001249851"/>
    </source>
</evidence>
<evidence type="ECO:0000259" key="25">
    <source>
        <dbReference type="PROSITE" id="PS50011"/>
    </source>
</evidence>
<keyword evidence="4" id="KW-0217">Developmental protein</keyword>
<evidence type="ECO:0000313" key="27">
    <source>
        <dbReference type="EMBL" id="KAK2563555.1"/>
    </source>
</evidence>
<evidence type="ECO:0000256" key="2">
    <source>
        <dbReference type="ARBA" id="ARBA00004613"/>
    </source>
</evidence>
<dbReference type="InterPro" id="IPR000483">
    <property type="entry name" value="Cys-rich_flank_reg_C"/>
</dbReference>
<dbReference type="FunFam" id="3.30.200.20:FF:000593">
    <property type="entry name" value="Predicted protein"/>
    <property type="match status" value="1"/>
</dbReference>
<evidence type="ECO:0000256" key="16">
    <source>
        <dbReference type="ARBA" id="ARBA00023136"/>
    </source>
</evidence>
<evidence type="ECO:0000256" key="9">
    <source>
        <dbReference type="ARBA" id="ARBA00022692"/>
    </source>
</evidence>
<dbReference type="InterPro" id="IPR003961">
    <property type="entry name" value="FN3_dom"/>
</dbReference>
<evidence type="ECO:0000256" key="14">
    <source>
        <dbReference type="ARBA" id="ARBA00022840"/>
    </source>
</evidence>
<feature type="domain" description="Fibronectin type-III" evidence="26">
    <location>
        <begin position="434"/>
        <end position="526"/>
    </location>
</feature>
<dbReference type="GO" id="GO:0005524">
    <property type="term" value="F:ATP binding"/>
    <property type="evidence" value="ECO:0007669"/>
    <property type="project" value="UniProtKB-UniRule"/>
</dbReference>
<evidence type="ECO:0000256" key="19">
    <source>
        <dbReference type="ARBA" id="ARBA00023170"/>
    </source>
</evidence>
<dbReference type="Proteomes" id="UP001249851">
    <property type="component" value="Unassembled WGS sequence"/>
</dbReference>
<keyword evidence="14 23" id="KW-0067">ATP-binding</keyword>
<keyword evidence="28" id="KW-1185">Reference proteome</keyword>
<comment type="caution">
    <text evidence="27">The sequence shown here is derived from an EMBL/GenBank/DDBJ whole genome shotgun (WGS) entry which is preliminary data.</text>
</comment>
<reference evidence="27" key="1">
    <citation type="journal article" date="2023" name="G3 (Bethesda)">
        <title>Whole genome assembly and annotation of the endangered Caribbean coral Acropora cervicornis.</title>
        <authorList>
            <person name="Selwyn J.D."/>
            <person name="Vollmer S.V."/>
        </authorList>
    </citation>
    <scope>NUCLEOTIDE SEQUENCE</scope>
    <source>
        <strain evidence="27">K2</strain>
    </source>
</reference>
<dbReference type="InterPro" id="IPR003591">
    <property type="entry name" value="Leu-rich_rpt_typical-subtyp"/>
</dbReference>
<comment type="subcellular location">
    <subcellularLocation>
        <location evidence="1">Membrane</location>
        <topology evidence="1">Single-pass membrane protein</topology>
    </subcellularLocation>
    <subcellularLocation>
        <location evidence="2">Secreted</location>
    </subcellularLocation>
</comment>
<evidence type="ECO:0000256" key="22">
    <source>
        <dbReference type="ARBA" id="ARBA00056965"/>
    </source>
</evidence>
<dbReference type="Gene3D" id="1.10.510.10">
    <property type="entry name" value="Transferase(Phosphotransferase) domain 1"/>
    <property type="match status" value="1"/>
</dbReference>
<dbReference type="Pfam" id="PF13855">
    <property type="entry name" value="LRR_8"/>
    <property type="match status" value="2"/>
</dbReference>
<evidence type="ECO:0000256" key="13">
    <source>
        <dbReference type="ARBA" id="ARBA00022777"/>
    </source>
</evidence>
<keyword evidence="6" id="KW-0597">Phosphoprotein</keyword>
<keyword evidence="5" id="KW-0964">Secreted</keyword>
<organism evidence="27 28">
    <name type="scientific">Acropora cervicornis</name>
    <name type="common">Staghorn coral</name>
    <dbReference type="NCBI Taxonomy" id="6130"/>
    <lineage>
        <taxon>Eukaryota</taxon>
        <taxon>Metazoa</taxon>
        <taxon>Cnidaria</taxon>
        <taxon>Anthozoa</taxon>
        <taxon>Hexacorallia</taxon>
        <taxon>Scleractinia</taxon>
        <taxon>Astrocoeniina</taxon>
        <taxon>Acroporidae</taxon>
        <taxon>Acropora</taxon>
    </lineage>
</organism>
<dbReference type="InterPro" id="IPR050122">
    <property type="entry name" value="RTK"/>
</dbReference>
<keyword evidence="7" id="KW-0433">Leucine-rich repeat</keyword>
<evidence type="ECO:0000256" key="11">
    <source>
        <dbReference type="ARBA" id="ARBA00022737"/>
    </source>
</evidence>
<evidence type="ECO:0000256" key="3">
    <source>
        <dbReference type="ARBA" id="ARBA00011902"/>
    </source>
</evidence>
<dbReference type="FunFam" id="3.80.10.10:FF:000002">
    <property type="entry name" value="Slit guidance ligand 2"/>
    <property type="match status" value="1"/>
</dbReference>
<dbReference type="SMART" id="SM00082">
    <property type="entry name" value="LRRCT"/>
    <property type="match status" value="1"/>
</dbReference>
<keyword evidence="20" id="KW-0325">Glycoprotein</keyword>
<dbReference type="PANTHER" id="PTHR24416:SF622">
    <property type="entry name" value="PROTEIN KINASE DOMAIN-CONTAINING PROTEIN"/>
    <property type="match status" value="1"/>
</dbReference>
<keyword evidence="10" id="KW-0732">Signal</keyword>
<dbReference type="PROSITE" id="PS00107">
    <property type="entry name" value="PROTEIN_KINASE_ATP"/>
    <property type="match status" value="1"/>
</dbReference>
<proteinExistence type="predicted"/>
<dbReference type="PROSITE" id="PS50853">
    <property type="entry name" value="FN3"/>
    <property type="match status" value="1"/>
</dbReference>
<protein>
    <recommendedName>
        <fullName evidence="3">receptor protein-tyrosine kinase</fullName>
        <ecNumber evidence="3">2.7.10.1</ecNumber>
    </recommendedName>
</protein>
<evidence type="ECO:0000256" key="18">
    <source>
        <dbReference type="ARBA" id="ARBA00023157"/>
    </source>
</evidence>
<feature type="binding site" evidence="23">
    <location>
        <position position="660"/>
    </location>
    <ligand>
        <name>ATP</name>
        <dbReference type="ChEBI" id="CHEBI:30616"/>
    </ligand>
</feature>
<accession>A0AAD9V7G1</accession>
<keyword evidence="13" id="KW-0418">Kinase</keyword>
<dbReference type="EC" id="2.7.10.1" evidence="3"/>
<evidence type="ECO:0000256" key="1">
    <source>
        <dbReference type="ARBA" id="ARBA00004167"/>
    </source>
</evidence>
<evidence type="ECO:0000256" key="4">
    <source>
        <dbReference type="ARBA" id="ARBA00022473"/>
    </source>
</evidence>
<evidence type="ECO:0000256" key="8">
    <source>
        <dbReference type="ARBA" id="ARBA00022679"/>
    </source>
</evidence>
<gene>
    <name evidence="27" type="ORF">P5673_013281</name>
</gene>
<evidence type="ECO:0000256" key="17">
    <source>
        <dbReference type="ARBA" id="ARBA00023137"/>
    </source>
</evidence>
<dbReference type="GO" id="GO:0007399">
    <property type="term" value="P:nervous system development"/>
    <property type="evidence" value="ECO:0007669"/>
    <property type="project" value="UniProtKB-ARBA"/>
</dbReference>
<dbReference type="AlphaFoldDB" id="A0AAD9V7G1"/>
<dbReference type="GO" id="GO:0043235">
    <property type="term" value="C:receptor complex"/>
    <property type="evidence" value="ECO:0007669"/>
    <property type="project" value="TreeGrafter"/>
</dbReference>
<evidence type="ECO:0000256" key="21">
    <source>
        <dbReference type="ARBA" id="ARBA00023319"/>
    </source>
</evidence>
<feature type="domain" description="Protein kinase" evidence="25">
    <location>
        <begin position="629"/>
        <end position="866"/>
    </location>
</feature>
<dbReference type="CDD" id="cd00063">
    <property type="entry name" value="FN3"/>
    <property type="match status" value="1"/>
</dbReference>
<dbReference type="Gene3D" id="2.60.40.10">
    <property type="entry name" value="Immunoglobulins"/>
    <property type="match status" value="1"/>
</dbReference>
<dbReference type="InterPro" id="IPR013783">
    <property type="entry name" value="Ig-like_fold"/>
</dbReference>
<dbReference type="SUPFAM" id="SSF52058">
    <property type="entry name" value="L domain-like"/>
    <property type="match status" value="1"/>
</dbReference>
<keyword evidence="18" id="KW-1015">Disulfide bond</keyword>
<evidence type="ECO:0000256" key="24">
    <source>
        <dbReference type="SAM" id="Phobius"/>
    </source>
</evidence>
<dbReference type="PANTHER" id="PTHR24416">
    <property type="entry name" value="TYROSINE-PROTEIN KINASE RECEPTOR"/>
    <property type="match status" value="1"/>
</dbReference>
<evidence type="ECO:0000256" key="6">
    <source>
        <dbReference type="ARBA" id="ARBA00022553"/>
    </source>
</evidence>
<dbReference type="InterPro" id="IPR000719">
    <property type="entry name" value="Prot_kinase_dom"/>
</dbReference>
<dbReference type="FunFam" id="1.10.510.10:FF:001927">
    <property type="entry name" value="Receptor protein-tyrosine kinase"/>
    <property type="match status" value="1"/>
</dbReference>
<dbReference type="GO" id="GO:0007169">
    <property type="term" value="P:cell surface receptor protein tyrosine kinase signaling pathway"/>
    <property type="evidence" value="ECO:0007669"/>
    <property type="project" value="TreeGrafter"/>
</dbReference>
<dbReference type="InterPro" id="IPR036116">
    <property type="entry name" value="FN3_sf"/>
</dbReference>
<comment type="function">
    <text evidence="22">Receptor for basic fibroblast growth factor.</text>
</comment>
<dbReference type="InterPro" id="IPR001611">
    <property type="entry name" value="Leu-rich_rpt"/>
</dbReference>
<feature type="transmembrane region" description="Helical" evidence="24">
    <location>
        <begin position="535"/>
        <end position="559"/>
    </location>
</feature>
<keyword evidence="8" id="KW-0808">Transferase</keyword>
<dbReference type="SMART" id="SM00369">
    <property type="entry name" value="LRR_TYP"/>
    <property type="match status" value="8"/>
</dbReference>
<evidence type="ECO:0000256" key="10">
    <source>
        <dbReference type="ARBA" id="ARBA00022729"/>
    </source>
</evidence>
<evidence type="ECO:0000256" key="15">
    <source>
        <dbReference type="ARBA" id="ARBA00022989"/>
    </source>
</evidence>
<evidence type="ECO:0000256" key="12">
    <source>
        <dbReference type="ARBA" id="ARBA00022741"/>
    </source>
</evidence>
<evidence type="ECO:0000256" key="23">
    <source>
        <dbReference type="PROSITE-ProRule" id="PRU10141"/>
    </source>
</evidence>
<dbReference type="InterPro" id="IPR017441">
    <property type="entry name" value="Protein_kinase_ATP_BS"/>
</dbReference>
<keyword evidence="15 24" id="KW-1133">Transmembrane helix</keyword>
<dbReference type="Gene3D" id="3.80.10.10">
    <property type="entry name" value="Ribonuclease Inhibitor"/>
    <property type="match status" value="3"/>
</dbReference>
<dbReference type="SUPFAM" id="SSF56112">
    <property type="entry name" value="Protein kinase-like (PK-like)"/>
    <property type="match status" value="1"/>
</dbReference>
<dbReference type="InterPro" id="IPR032675">
    <property type="entry name" value="LRR_dom_sf"/>
</dbReference>
<dbReference type="GO" id="GO:0005576">
    <property type="term" value="C:extracellular region"/>
    <property type="evidence" value="ECO:0007669"/>
    <property type="project" value="UniProtKB-SubCell"/>
</dbReference>
<evidence type="ECO:0000256" key="20">
    <source>
        <dbReference type="ARBA" id="ARBA00023180"/>
    </source>
</evidence>
<keyword evidence="9 24" id="KW-0812">Transmembrane</keyword>
<reference evidence="27" key="2">
    <citation type="journal article" date="2023" name="Science">
        <title>Genomic signatures of disease resistance in endangered staghorn corals.</title>
        <authorList>
            <person name="Vollmer S.V."/>
            <person name="Selwyn J.D."/>
            <person name="Despard B.A."/>
            <person name="Roesel C.L."/>
        </authorList>
    </citation>
    <scope>NUCLEOTIDE SEQUENCE</scope>
    <source>
        <strain evidence="27">K2</strain>
    </source>
</reference>
<dbReference type="EMBL" id="JARQWQ010000025">
    <property type="protein sequence ID" value="KAK2563555.1"/>
    <property type="molecule type" value="Genomic_DNA"/>
</dbReference>
<keyword evidence="16 24" id="KW-0472">Membrane</keyword>
<keyword evidence="19" id="KW-0675">Receptor</keyword>
<dbReference type="PROSITE" id="PS50011">
    <property type="entry name" value="PROTEIN_KINASE_DOM"/>
    <property type="match status" value="1"/>
</dbReference>
<evidence type="ECO:0000256" key="7">
    <source>
        <dbReference type="ARBA" id="ARBA00022614"/>
    </source>
</evidence>
<dbReference type="GO" id="GO:0004714">
    <property type="term" value="F:transmembrane receptor protein tyrosine kinase activity"/>
    <property type="evidence" value="ECO:0007669"/>
    <property type="project" value="UniProtKB-EC"/>
</dbReference>
<keyword evidence="17" id="KW-0829">Tyrosine-protein kinase</keyword>
<evidence type="ECO:0000256" key="5">
    <source>
        <dbReference type="ARBA" id="ARBA00022525"/>
    </source>
</evidence>
<dbReference type="InterPro" id="IPR001245">
    <property type="entry name" value="Ser-Thr/Tyr_kinase_cat_dom"/>
</dbReference>
<name>A0AAD9V7G1_ACRCE</name>
<dbReference type="GO" id="GO:0005886">
    <property type="term" value="C:plasma membrane"/>
    <property type="evidence" value="ECO:0007669"/>
    <property type="project" value="TreeGrafter"/>
</dbReference>
<dbReference type="Gene3D" id="3.30.200.20">
    <property type="entry name" value="Phosphorylase Kinase, domain 1"/>
    <property type="match status" value="1"/>
</dbReference>